<organism evidence="8 9">
    <name type="scientific">Candidatus Avelusimicrobium gallicola</name>
    <dbReference type="NCBI Taxonomy" id="2562704"/>
    <lineage>
        <taxon>Bacteria</taxon>
        <taxon>Pseudomonadati</taxon>
        <taxon>Elusimicrobiota</taxon>
        <taxon>Elusimicrobia</taxon>
        <taxon>Elusimicrobiales</taxon>
        <taxon>Elusimicrobiaceae</taxon>
        <taxon>Candidatus Avelusimicrobium</taxon>
    </lineage>
</organism>
<proteinExistence type="inferred from homology"/>
<dbReference type="GO" id="GO:0009252">
    <property type="term" value="P:peptidoglycan biosynthetic process"/>
    <property type="evidence" value="ECO:0007669"/>
    <property type="project" value="UniProtKB-UniRule"/>
</dbReference>
<evidence type="ECO:0000256" key="4">
    <source>
        <dbReference type="ARBA" id="ARBA00023136"/>
    </source>
</evidence>
<evidence type="ECO:0000256" key="6">
    <source>
        <dbReference type="ARBA" id="ARBA00023316"/>
    </source>
</evidence>
<comment type="caution">
    <text evidence="8">The sequence shown here is derived from an EMBL/GenBank/DDBJ whole genome shotgun (WGS) entry which is preliminary data.</text>
</comment>
<keyword evidence="6 7" id="KW-0961">Cell wall biogenesis/degradation</keyword>
<keyword evidence="1 7" id="KW-1003">Cell membrane</keyword>
<keyword evidence="4 7" id="KW-0472">Membrane</keyword>
<dbReference type="Pfam" id="PF02618">
    <property type="entry name" value="YceG"/>
    <property type="match status" value="1"/>
</dbReference>
<keyword evidence="5 7" id="KW-0456">Lyase</keyword>
<dbReference type="InterPro" id="IPR003770">
    <property type="entry name" value="MLTG-like"/>
</dbReference>
<dbReference type="Gene3D" id="3.30.1490.480">
    <property type="entry name" value="Endolytic murein transglycosylase"/>
    <property type="match status" value="1"/>
</dbReference>
<feature type="site" description="Important for catalytic activity" evidence="7">
    <location>
        <position position="199"/>
    </location>
</feature>
<evidence type="ECO:0000256" key="1">
    <source>
        <dbReference type="ARBA" id="ARBA00022475"/>
    </source>
</evidence>
<evidence type="ECO:0000256" key="5">
    <source>
        <dbReference type="ARBA" id="ARBA00023239"/>
    </source>
</evidence>
<sequence>MKRFLLFITLFLLMLGLGAWATKVYFFSKGPLTVVKIEPGQSGNSVAKMLKKKGVIRSEVLFKIILKLTSSARDLKAGRFDLRKNTSAFEVINCIKSGRCTHYEKVTFLEGWRSEEIAEELGARGITNPHEFLDIVRKEQLEGYLFPSTYLFSENMPPRKVINEMLGQYKRKIAPLFKKYPTDLTEKQVLTVASIVEREAVVHDERPKIAAVYLNRFRIGKRLEADPTVQYALGFNLKENRYWKKGLTYKDLKVKSPYNTYRNAGLPPGPICNPSYESVLGVLQPEPNFENLYFVAESGGRHVFSKTFNEHRKNIRRIRGKK</sequence>
<evidence type="ECO:0000313" key="8">
    <source>
        <dbReference type="EMBL" id="MBE6421252.1"/>
    </source>
</evidence>
<dbReference type="PANTHER" id="PTHR30518">
    <property type="entry name" value="ENDOLYTIC MUREIN TRANSGLYCOSYLASE"/>
    <property type="match status" value="1"/>
</dbReference>
<dbReference type="CDD" id="cd08010">
    <property type="entry name" value="MltG_like"/>
    <property type="match status" value="1"/>
</dbReference>
<comment type="catalytic activity">
    <reaction evidence="7">
        <text>a peptidoglycan chain = a peptidoglycan chain with N-acetyl-1,6-anhydromuramyl-[peptide] at the reducing end + a peptidoglycan chain with N-acetylglucosamine at the non-reducing end.</text>
        <dbReference type="EC" id="4.2.2.29"/>
    </reaction>
</comment>
<evidence type="ECO:0000256" key="3">
    <source>
        <dbReference type="ARBA" id="ARBA00022989"/>
    </source>
</evidence>
<protein>
    <recommendedName>
        <fullName evidence="7">Endolytic murein transglycosylase</fullName>
        <ecNumber evidence="7">4.2.2.29</ecNumber>
    </recommendedName>
    <alternativeName>
        <fullName evidence="7">Peptidoglycan lytic transglycosylase</fullName>
    </alternativeName>
    <alternativeName>
        <fullName evidence="7">Peptidoglycan polymerization terminase</fullName>
    </alternativeName>
</protein>
<dbReference type="HAMAP" id="MF_02065">
    <property type="entry name" value="MltG"/>
    <property type="match status" value="1"/>
</dbReference>
<evidence type="ECO:0000313" key="9">
    <source>
        <dbReference type="Proteomes" id="UP000725649"/>
    </source>
</evidence>
<dbReference type="GO" id="GO:0071555">
    <property type="term" value="P:cell wall organization"/>
    <property type="evidence" value="ECO:0007669"/>
    <property type="project" value="UniProtKB-KW"/>
</dbReference>
<evidence type="ECO:0000256" key="2">
    <source>
        <dbReference type="ARBA" id="ARBA00022692"/>
    </source>
</evidence>
<keyword evidence="2 7" id="KW-0812">Transmembrane</keyword>
<accession>A0A928DNX8</accession>
<evidence type="ECO:0000256" key="7">
    <source>
        <dbReference type="HAMAP-Rule" id="MF_02065"/>
    </source>
</evidence>
<dbReference type="PANTHER" id="PTHR30518:SF2">
    <property type="entry name" value="ENDOLYTIC MUREIN TRANSGLYCOSYLASE"/>
    <property type="match status" value="1"/>
</dbReference>
<dbReference type="EMBL" id="SUVG01000004">
    <property type="protein sequence ID" value="MBE6421252.1"/>
    <property type="molecule type" value="Genomic_DNA"/>
</dbReference>
<name>A0A928DNX8_9BACT</name>
<dbReference type="GO" id="GO:0005886">
    <property type="term" value="C:plasma membrane"/>
    <property type="evidence" value="ECO:0007669"/>
    <property type="project" value="UniProtKB-UniRule"/>
</dbReference>
<dbReference type="AlphaFoldDB" id="A0A928DNX8"/>
<dbReference type="Proteomes" id="UP000725649">
    <property type="component" value="Unassembled WGS sequence"/>
</dbReference>
<dbReference type="GO" id="GO:0008932">
    <property type="term" value="F:lytic endotransglycosylase activity"/>
    <property type="evidence" value="ECO:0007669"/>
    <property type="project" value="UniProtKB-UniRule"/>
</dbReference>
<gene>
    <name evidence="7 8" type="primary">mltG</name>
    <name evidence="8" type="ORF">E7027_03875</name>
</gene>
<reference evidence="8" key="1">
    <citation type="submission" date="2019-04" db="EMBL/GenBank/DDBJ databases">
        <title>Evolution of Biomass-Degrading Anaerobic Consortia Revealed by Metagenomics.</title>
        <authorList>
            <person name="Peng X."/>
        </authorList>
    </citation>
    <scope>NUCLEOTIDE SEQUENCE</scope>
    <source>
        <strain evidence="8">SIG66</strain>
    </source>
</reference>
<dbReference type="EC" id="4.2.2.29" evidence="7"/>
<comment type="function">
    <text evidence="7">Functions as a peptidoglycan terminase that cleaves nascent peptidoglycan strands endolytically to terminate their elongation.</text>
</comment>
<dbReference type="NCBIfam" id="TIGR00247">
    <property type="entry name" value="endolytic transglycosylase MltG"/>
    <property type="match status" value="1"/>
</dbReference>
<dbReference type="Gene3D" id="3.30.160.60">
    <property type="entry name" value="Classic Zinc Finger"/>
    <property type="match status" value="1"/>
</dbReference>
<keyword evidence="3 7" id="KW-1133">Transmembrane helix</keyword>
<comment type="similarity">
    <text evidence="7">Belongs to the transglycosylase MltG family.</text>
</comment>